<gene>
    <name evidence="1" type="ORF">LCGC14_1499210</name>
</gene>
<name>A0A0F9J521_9ZZZZ</name>
<sequence>MSTELSDTYTGENSDCCDAAILMPDICSACKEHCETIELAEGTPLEGFIDSLNDVTDDIEELERLQTCHSTEL</sequence>
<accession>A0A0F9J521</accession>
<evidence type="ECO:0000313" key="1">
    <source>
        <dbReference type="EMBL" id="KKM64653.1"/>
    </source>
</evidence>
<proteinExistence type="predicted"/>
<dbReference type="EMBL" id="LAZR01010860">
    <property type="protein sequence ID" value="KKM64653.1"/>
    <property type="molecule type" value="Genomic_DNA"/>
</dbReference>
<comment type="caution">
    <text evidence="1">The sequence shown here is derived from an EMBL/GenBank/DDBJ whole genome shotgun (WGS) entry which is preliminary data.</text>
</comment>
<dbReference type="AlphaFoldDB" id="A0A0F9J521"/>
<protein>
    <submittedName>
        <fullName evidence="1">Uncharacterized protein</fullName>
    </submittedName>
</protein>
<reference evidence="1" key="1">
    <citation type="journal article" date="2015" name="Nature">
        <title>Complex archaea that bridge the gap between prokaryotes and eukaryotes.</title>
        <authorList>
            <person name="Spang A."/>
            <person name="Saw J.H."/>
            <person name="Jorgensen S.L."/>
            <person name="Zaremba-Niedzwiedzka K."/>
            <person name="Martijn J."/>
            <person name="Lind A.E."/>
            <person name="van Eijk R."/>
            <person name="Schleper C."/>
            <person name="Guy L."/>
            <person name="Ettema T.J."/>
        </authorList>
    </citation>
    <scope>NUCLEOTIDE SEQUENCE</scope>
</reference>
<organism evidence="1">
    <name type="scientific">marine sediment metagenome</name>
    <dbReference type="NCBI Taxonomy" id="412755"/>
    <lineage>
        <taxon>unclassified sequences</taxon>
        <taxon>metagenomes</taxon>
        <taxon>ecological metagenomes</taxon>
    </lineage>
</organism>